<evidence type="ECO:0000259" key="2">
    <source>
        <dbReference type="Pfam" id="PF14292"/>
    </source>
</evidence>
<gene>
    <name evidence="3" type="ORF">C7H61_11375</name>
</gene>
<proteinExistence type="predicted"/>
<evidence type="ECO:0000256" key="1">
    <source>
        <dbReference type="SAM" id="SignalP"/>
    </source>
</evidence>
<feature type="chain" id="PRO_5015616032" description="SusE outer membrane protein domain-containing protein" evidence="1">
    <location>
        <begin position="23"/>
        <end position="394"/>
    </location>
</feature>
<dbReference type="PROSITE" id="PS51257">
    <property type="entry name" value="PROKAR_LIPOPROTEIN"/>
    <property type="match status" value="1"/>
</dbReference>
<dbReference type="OrthoDB" id="975117at2"/>
<comment type="caution">
    <text evidence="3">The sequence shown here is derived from an EMBL/GenBank/DDBJ whole genome shotgun (WGS) entry which is preliminary data.</text>
</comment>
<sequence>MKNFIKISALFLTLFLSFTSCEEDDSLEFVAAPQGEFEFTNTFLSEYSLPAESSTNDNIGVIFSFNPANFDVPTNVSYELQSSILGDFSDATVVPTLSNANNQIEVSVGELKLLAETYEIPVPGMGDLNFRVRAYVGDPISTTEKFTPIQSITVDLLEPQTGVVVNCEYDQLWLVGAGVPDAGWGWGSPVALPCAGEGVYSGEVTLQSTTDANNFRFFTDATLEWASPSFNYPYFANEGFAINPDFEDAMDGDNNFAFTGANGTYTLTVDFNNKIITLDASCEYDQLWAVGAGVPDAGWGWDSPVQLYCLGSGAYGANVNFASTADSNNFRFFSDATLEWASPSFNYTYYENEGYTIDPDLVDAMDGDNNFAYIGADGYRGIVIDTVNKTITLN</sequence>
<dbReference type="EMBL" id="PXOT01000025">
    <property type="protein sequence ID" value="PSG87805.1"/>
    <property type="molecule type" value="Genomic_DNA"/>
</dbReference>
<dbReference type="InterPro" id="IPR025970">
    <property type="entry name" value="SusE"/>
</dbReference>
<dbReference type="RefSeq" id="WP_106679890.1">
    <property type="nucleotide sequence ID" value="NZ_JACHWV010000004.1"/>
</dbReference>
<protein>
    <recommendedName>
        <fullName evidence="2">SusE outer membrane protein domain-containing protein</fullName>
    </recommendedName>
</protein>
<reference evidence="3 4" key="1">
    <citation type="submission" date="2018-03" db="EMBL/GenBank/DDBJ databases">
        <title>Mesoflavibacter sp. HG37 and Mesoflavibacter sp. HG96 sp.nov., two marine bacteria isolated from seawater of Western Pacific Ocean.</title>
        <authorList>
            <person name="Cheng H."/>
            <person name="Wu Y.-H."/>
            <person name="Guo L.-L."/>
            <person name="Xu X.-W."/>
        </authorList>
    </citation>
    <scope>NUCLEOTIDE SEQUENCE [LARGE SCALE GENOMIC DNA]</scope>
    <source>
        <strain evidence="3 4">KCTC 42117</strain>
    </source>
</reference>
<evidence type="ECO:0000313" key="4">
    <source>
        <dbReference type="Proteomes" id="UP000238430"/>
    </source>
</evidence>
<evidence type="ECO:0000313" key="3">
    <source>
        <dbReference type="EMBL" id="PSG87805.1"/>
    </source>
</evidence>
<dbReference type="AlphaFoldDB" id="A0A2T1N7F6"/>
<keyword evidence="4" id="KW-1185">Reference proteome</keyword>
<dbReference type="Proteomes" id="UP000238430">
    <property type="component" value="Unassembled WGS sequence"/>
</dbReference>
<accession>A0A2T1N7F6</accession>
<dbReference type="Gene3D" id="2.60.40.3620">
    <property type="match status" value="1"/>
</dbReference>
<name>A0A2T1N7F6_9FLAO</name>
<organism evidence="3 4">
    <name type="scientific">Mesoflavibacter zeaxanthinifaciens subsp. sabulilitoris</name>
    <dbReference type="NCBI Taxonomy" id="1520893"/>
    <lineage>
        <taxon>Bacteria</taxon>
        <taxon>Pseudomonadati</taxon>
        <taxon>Bacteroidota</taxon>
        <taxon>Flavobacteriia</taxon>
        <taxon>Flavobacteriales</taxon>
        <taxon>Flavobacteriaceae</taxon>
        <taxon>Mesoflavibacter</taxon>
    </lineage>
</organism>
<feature type="signal peptide" evidence="1">
    <location>
        <begin position="1"/>
        <end position="22"/>
    </location>
</feature>
<dbReference type="Pfam" id="PF14292">
    <property type="entry name" value="SusE"/>
    <property type="match status" value="1"/>
</dbReference>
<feature type="domain" description="SusE outer membrane protein" evidence="2">
    <location>
        <begin position="42"/>
        <end position="133"/>
    </location>
</feature>
<keyword evidence="1" id="KW-0732">Signal</keyword>